<keyword evidence="1" id="KW-0812">Transmembrane</keyword>
<dbReference type="EMBL" id="JAEKNQ010000056">
    <property type="protein sequence ID" value="MBJ7604266.1"/>
    <property type="molecule type" value="Genomic_DNA"/>
</dbReference>
<sequence length="372" mass="40886">MSFSELLFALLLVSLVVGVTMVYFVLSSLNRRSESEAADLARRSEAQAAELSELRSQLQLGSQSQGRASDELRARLGEAAQLLEGMRSAVVARHQMQDEARQSLRRLEAVIAGGSSRGAAGENILEAAFEHLPPEMIVRNFRIKGKVCEFGFRMPGGKLMPIDSKWTSRSALEELSQPDLPPARRSELCDRIEKDVVRRVREIGQYIDPSGTTPFALAAVPDGAYSICRGAFAEAHQMHVLVVGYSMALPYLLALYQMHLQFSRTVDMDNLQACLINVERQLDLLDGELENRLQRAVTLLSNTFAEGRQISSRIRASVQSIQATEHLDVDPALQASSAEEAAGAEAKPDAVPLLTVEALPDEPQLHLEALPR</sequence>
<keyword evidence="1" id="KW-0472">Membrane</keyword>
<dbReference type="RefSeq" id="WP_338181628.1">
    <property type="nucleotide sequence ID" value="NZ_JAEKNQ010000056.1"/>
</dbReference>
<name>A0A934ND73_9BACT</name>
<dbReference type="InterPro" id="IPR003798">
    <property type="entry name" value="DNA_recombination_RmuC"/>
</dbReference>
<reference evidence="2 3" key="1">
    <citation type="submission" date="2020-10" db="EMBL/GenBank/DDBJ databases">
        <title>Ca. Dormibacterota MAGs.</title>
        <authorList>
            <person name="Montgomery K."/>
        </authorList>
    </citation>
    <scope>NUCLEOTIDE SEQUENCE [LARGE SCALE GENOMIC DNA]</scope>
    <source>
        <strain evidence="2">SC8811_S16_3</strain>
    </source>
</reference>
<feature type="transmembrane region" description="Helical" evidence="1">
    <location>
        <begin position="6"/>
        <end position="26"/>
    </location>
</feature>
<dbReference type="AlphaFoldDB" id="A0A934ND73"/>
<evidence type="ECO:0000313" key="3">
    <source>
        <dbReference type="Proteomes" id="UP000620075"/>
    </source>
</evidence>
<evidence type="ECO:0000256" key="1">
    <source>
        <dbReference type="SAM" id="Phobius"/>
    </source>
</evidence>
<proteinExistence type="predicted"/>
<gene>
    <name evidence="2" type="primary">rmuC</name>
    <name evidence="2" type="ORF">JF888_13925</name>
</gene>
<dbReference type="Proteomes" id="UP000620075">
    <property type="component" value="Unassembled WGS sequence"/>
</dbReference>
<dbReference type="Pfam" id="PF02646">
    <property type="entry name" value="RmuC"/>
    <property type="match status" value="1"/>
</dbReference>
<keyword evidence="1" id="KW-1133">Transmembrane helix</keyword>
<accession>A0A934ND73</accession>
<comment type="caution">
    <text evidence="2">The sequence shown here is derived from an EMBL/GenBank/DDBJ whole genome shotgun (WGS) entry which is preliminary data.</text>
</comment>
<evidence type="ECO:0000313" key="2">
    <source>
        <dbReference type="EMBL" id="MBJ7604266.1"/>
    </source>
</evidence>
<organism evidence="2 3">
    <name type="scientific">Candidatus Dormiibacter inghamiae</name>
    <dbReference type="NCBI Taxonomy" id="3127013"/>
    <lineage>
        <taxon>Bacteria</taxon>
        <taxon>Bacillati</taxon>
        <taxon>Candidatus Dormiibacterota</taxon>
        <taxon>Candidatus Dormibacteria</taxon>
        <taxon>Candidatus Dormibacterales</taxon>
        <taxon>Candidatus Dormibacteraceae</taxon>
        <taxon>Candidatus Dormiibacter</taxon>
    </lineage>
</organism>
<protein>
    <submittedName>
        <fullName evidence="2">DNA recombination protein RmuC</fullName>
    </submittedName>
</protein>